<organism evidence="1 2">
    <name type="scientific">Morella rubra</name>
    <name type="common">Chinese bayberry</name>
    <dbReference type="NCBI Taxonomy" id="262757"/>
    <lineage>
        <taxon>Eukaryota</taxon>
        <taxon>Viridiplantae</taxon>
        <taxon>Streptophyta</taxon>
        <taxon>Embryophyta</taxon>
        <taxon>Tracheophyta</taxon>
        <taxon>Spermatophyta</taxon>
        <taxon>Magnoliopsida</taxon>
        <taxon>eudicotyledons</taxon>
        <taxon>Gunneridae</taxon>
        <taxon>Pentapetalae</taxon>
        <taxon>rosids</taxon>
        <taxon>fabids</taxon>
        <taxon>Fagales</taxon>
        <taxon>Myricaceae</taxon>
        <taxon>Morella</taxon>
    </lineage>
</organism>
<evidence type="ECO:0000313" key="2">
    <source>
        <dbReference type="Proteomes" id="UP000516437"/>
    </source>
</evidence>
<reference evidence="1 2" key="1">
    <citation type="journal article" date="2019" name="Plant Biotechnol. J.">
        <title>The red bayberry genome and genetic basis of sex determination.</title>
        <authorList>
            <person name="Jia H.M."/>
            <person name="Jia H.J."/>
            <person name="Cai Q.L."/>
            <person name="Wang Y."/>
            <person name="Zhao H.B."/>
            <person name="Yang W.F."/>
            <person name="Wang G.Y."/>
            <person name="Li Y.H."/>
            <person name="Zhan D.L."/>
            <person name="Shen Y.T."/>
            <person name="Niu Q.F."/>
            <person name="Chang L."/>
            <person name="Qiu J."/>
            <person name="Zhao L."/>
            <person name="Xie H.B."/>
            <person name="Fu W.Y."/>
            <person name="Jin J."/>
            <person name="Li X.W."/>
            <person name="Jiao Y."/>
            <person name="Zhou C.C."/>
            <person name="Tu T."/>
            <person name="Chai C.Y."/>
            <person name="Gao J.L."/>
            <person name="Fan L.J."/>
            <person name="van de Weg E."/>
            <person name="Wang J.Y."/>
            <person name="Gao Z.S."/>
        </authorList>
    </citation>
    <scope>NUCLEOTIDE SEQUENCE [LARGE SCALE GENOMIC DNA]</scope>
    <source>
        <tissue evidence="1">Leaves</tissue>
    </source>
</reference>
<sequence>MPPIAANSSPWIPYLLFPRSTPLSIKKSASACYISLAPNRMPLPWLPTGVPSAPQTYVATVEGGPNAVTINVTVTGKSNGTTSMGTL</sequence>
<name>A0A6A1UKV5_9ROSI</name>
<keyword evidence="2" id="KW-1185">Reference proteome</keyword>
<dbReference type="EMBL" id="RXIC02000118">
    <property type="protein sequence ID" value="KAB1200872.1"/>
    <property type="molecule type" value="Genomic_DNA"/>
</dbReference>
<gene>
    <name evidence="1" type="ORF">CJ030_MR0G006022</name>
</gene>
<proteinExistence type="predicted"/>
<accession>A0A6A1UKV5</accession>
<evidence type="ECO:0000313" key="1">
    <source>
        <dbReference type="EMBL" id="KAB1200872.1"/>
    </source>
</evidence>
<dbReference type="Proteomes" id="UP000516437">
    <property type="component" value="Unassembled WGS sequence"/>
</dbReference>
<protein>
    <submittedName>
        <fullName evidence="1">Uncharacterized protein</fullName>
    </submittedName>
</protein>
<dbReference type="AlphaFoldDB" id="A0A6A1UKV5"/>
<comment type="caution">
    <text evidence="1">The sequence shown here is derived from an EMBL/GenBank/DDBJ whole genome shotgun (WGS) entry which is preliminary data.</text>
</comment>